<keyword evidence="5" id="KW-0808">Transferase</keyword>
<comment type="catalytic activity">
    <reaction evidence="2">
        <text>2,5-diamino-6-hydroxy-4-(5-phosphoribosylamino)-pyrimidine + H2O = 2,5,6-triamino-4-hydroxypyrimidine + D-ribose 5-phosphate</text>
        <dbReference type="Rhea" id="RHEA:23436"/>
        <dbReference type="ChEBI" id="CHEBI:15377"/>
        <dbReference type="ChEBI" id="CHEBI:58614"/>
        <dbReference type="ChEBI" id="CHEBI:78346"/>
        <dbReference type="ChEBI" id="CHEBI:137796"/>
    </reaction>
</comment>
<feature type="domain" description="NADAR" evidence="3">
    <location>
        <begin position="31"/>
        <end position="180"/>
    </location>
</feature>
<name>A0A1M7JNP7_XYLRU</name>
<organism evidence="5 6">
    <name type="scientific">Xylanibacter ruminicola</name>
    <name type="common">Prevotella ruminicola</name>
    <dbReference type="NCBI Taxonomy" id="839"/>
    <lineage>
        <taxon>Bacteria</taxon>
        <taxon>Pseudomonadati</taxon>
        <taxon>Bacteroidota</taxon>
        <taxon>Bacteroidia</taxon>
        <taxon>Bacteroidales</taxon>
        <taxon>Prevotellaceae</taxon>
        <taxon>Xylanibacter</taxon>
    </lineage>
</organism>
<dbReference type="Pfam" id="PF08719">
    <property type="entry name" value="NADAR"/>
    <property type="match status" value="1"/>
</dbReference>
<dbReference type="OMA" id="WMELRTE"/>
<evidence type="ECO:0000313" key="4">
    <source>
        <dbReference type="EMBL" id="GJG32788.1"/>
    </source>
</evidence>
<gene>
    <name evidence="4" type="ORF">PRMUPPPA20_08970</name>
    <name evidence="5" type="ORF">SAMN04488494_2128</name>
</gene>
<dbReference type="InterPro" id="IPR037238">
    <property type="entry name" value="YbiA-like_sf"/>
</dbReference>
<dbReference type="Proteomes" id="UP000184280">
    <property type="component" value="Unassembled WGS sequence"/>
</dbReference>
<dbReference type="InterPro" id="IPR012816">
    <property type="entry name" value="NADAR"/>
</dbReference>
<sequence>MSLHNQIKQYYPQYSDIQHYPADKCACIRKTTEEWGIFGNFFYAPIIVEGVTIDCTERLFHLMKFNANGEEGIKSEYAAKRGMAIKMHMKPIYKSHPEWLRNDWGAMVVDAMRFCLQTKYEQCEAFRKELERSKGLFIVEDETKRNEKKKADADSWGTNLVGNEYVGPNLLGRLLMELRDNGKLEYHLPADAFAFLQHLPVHVNK</sequence>
<dbReference type="Gene3D" id="1.10.357.40">
    <property type="entry name" value="YbiA-like"/>
    <property type="match status" value="1"/>
</dbReference>
<dbReference type="RefSeq" id="WP_013063190.1">
    <property type="nucleotide sequence ID" value="NZ_BPTT01000001.1"/>
</dbReference>
<dbReference type="CDD" id="cd15457">
    <property type="entry name" value="NADAR"/>
    <property type="match status" value="1"/>
</dbReference>
<reference evidence="5 6" key="1">
    <citation type="submission" date="2016-11" db="EMBL/GenBank/DDBJ databases">
        <authorList>
            <person name="Jaros S."/>
            <person name="Januszkiewicz K."/>
            <person name="Wedrychowicz H."/>
        </authorList>
    </citation>
    <scope>NUCLEOTIDE SEQUENCE [LARGE SCALE GENOMIC DNA]</scope>
    <source>
        <strain evidence="5 6">BPI-34</strain>
    </source>
</reference>
<evidence type="ECO:0000256" key="2">
    <source>
        <dbReference type="ARBA" id="ARBA00000751"/>
    </source>
</evidence>
<evidence type="ECO:0000313" key="6">
    <source>
        <dbReference type="Proteomes" id="UP000184280"/>
    </source>
</evidence>
<evidence type="ECO:0000313" key="5">
    <source>
        <dbReference type="EMBL" id="SHM54720.1"/>
    </source>
</evidence>
<dbReference type="GO" id="GO:0016740">
    <property type="term" value="F:transferase activity"/>
    <property type="evidence" value="ECO:0007669"/>
    <property type="project" value="UniProtKB-KW"/>
</dbReference>
<dbReference type="EMBL" id="BPTT01000001">
    <property type="protein sequence ID" value="GJG32788.1"/>
    <property type="molecule type" value="Genomic_DNA"/>
</dbReference>
<dbReference type="GeneID" id="31499930"/>
<accession>A0A1M7JNP7</accession>
<dbReference type="AlphaFoldDB" id="A0A1M7JNP7"/>
<dbReference type="EMBL" id="FRCJ01000004">
    <property type="protein sequence ID" value="SHM54720.1"/>
    <property type="molecule type" value="Genomic_DNA"/>
</dbReference>
<evidence type="ECO:0000259" key="3">
    <source>
        <dbReference type="Pfam" id="PF08719"/>
    </source>
</evidence>
<reference evidence="4" key="2">
    <citation type="submission" date="2021-08" db="EMBL/GenBank/DDBJ databases">
        <title>Prevotella lacticifex sp. nov., isolated from rumen of cow.</title>
        <authorList>
            <person name="Shinkai T."/>
            <person name="Ikeyama N."/>
            <person name="Kumagai M."/>
            <person name="Ohmori H."/>
            <person name="Sakamoto M."/>
            <person name="Ohkuma M."/>
            <person name="Mitsumori M."/>
        </authorList>
    </citation>
    <scope>NUCLEOTIDE SEQUENCE</scope>
    <source>
        <strain evidence="4">JCM 8259</strain>
    </source>
</reference>
<dbReference type="Proteomes" id="UP000887097">
    <property type="component" value="Unassembled WGS sequence"/>
</dbReference>
<dbReference type="SUPFAM" id="SSF143990">
    <property type="entry name" value="YbiA-like"/>
    <property type="match status" value="1"/>
</dbReference>
<proteinExistence type="predicted"/>
<protein>
    <submittedName>
        <fullName evidence="5">Predicted NAD-dependent protein-ADP-ribosyltransferase YbiA, DUF1768 family</fullName>
    </submittedName>
</protein>
<dbReference type="OrthoDB" id="67297at2"/>
<evidence type="ECO:0000256" key="1">
    <source>
        <dbReference type="ARBA" id="ARBA00000022"/>
    </source>
</evidence>
<comment type="catalytic activity">
    <reaction evidence="1">
        <text>5-amino-6-(5-phospho-D-ribosylamino)uracil + H2O = 5,6-diaminouracil + D-ribose 5-phosphate</text>
        <dbReference type="Rhea" id="RHEA:55020"/>
        <dbReference type="ChEBI" id="CHEBI:15377"/>
        <dbReference type="ChEBI" id="CHEBI:46252"/>
        <dbReference type="ChEBI" id="CHEBI:58453"/>
        <dbReference type="ChEBI" id="CHEBI:78346"/>
    </reaction>
</comment>